<dbReference type="PANTHER" id="PTHR13555:SF68">
    <property type="entry name" value="ZINC FINGER PROTEIN 474"/>
    <property type="match status" value="1"/>
</dbReference>
<sequence>MSQLTRDMVKKMPQPITSTDVTPAALGSDVGNSNVTSSDYSSGDYTSSSPSPLGNVPAKNTDDDALSSGSGGESDPDRQKKARPSSTTSGYDLPAHATLGSAKPTVSCYICGREFGSRSINIHEPQCLNKWRKENSELSPDMQRPEPKKPELVYDDTGKVDRAAMEEAAWQSHLDTLVKCPTCPRTFLPERLVKHQKACRGDSS</sequence>
<keyword evidence="2" id="KW-0677">Repeat</keyword>
<gene>
    <name evidence="8" type="ORF">HAZT_HAZT001464</name>
</gene>
<accession>A0A6A0GT25</accession>
<evidence type="ECO:0000256" key="1">
    <source>
        <dbReference type="ARBA" id="ARBA00022723"/>
    </source>
</evidence>
<evidence type="ECO:0000256" key="3">
    <source>
        <dbReference type="ARBA" id="ARBA00022771"/>
    </source>
</evidence>
<protein>
    <recommendedName>
        <fullName evidence="7">C2HC/C3H-type domain-containing protein</fullName>
    </recommendedName>
</protein>
<feature type="domain" description="C2HC/C3H-type" evidence="7">
    <location>
        <begin position="176"/>
        <end position="204"/>
    </location>
</feature>
<proteinExistence type="predicted"/>
<comment type="caution">
    <text evidence="8">The sequence shown here is derived from an EMBL/GenBank/DDBJ whole genome shotgun (WGS) entry which is preliminary data.</text>
</comment>
<evidence type="ECO:0000259" key="7">
    <source>
        <dbReference type="PROSITE" id="PS52027"/>
    </source>
</evidence>
<dbReference type="Gene3D" id="3.30.160.60">
    <property type="entry name" value="Classic Zinc Finger"/>
    <property type="match status" value="2"/>
</dbReference>
<feature type="compositionally biased region" description="Low complexity" evidence="6">
    <location>
        <begin position="36"/>
        <end position="52"/>
    </location>
</feature>
<dbReference type="AlphaFoldDB" id="A0A6A0GT25"/>
<dbReference type="PROSITE" id="PS52027">
    <property type="entry name" value="ZF_C2HC_C3H"/>
    <property type="match status" value="2"/>
</dbReference>
<feature type="region of interest" description="Disordered" evidence="6">
    <location>
        <begin position="1"/>
        <end position="99"/>
    </location>
</feature>
<reference evidence="8" key="1">
    <citation type="submission" date="2014-08" db="EMBL/GenBank/DDBJ databases">
        <authorList>
            <person name="Murali S."/>
            <person name="Richards S."/>
            <person name="Bandaranaike D."/>
            <person name="Bellair M."/>
            <person name="Blankenburg K."/>
            <person name="Chao H."/>
            <person name="Dinh H."/>
            <person name="Doddapaneni H."/>
            <person name="Dugan-Rocha S."/>
            <person name="Elkadiri S."/>
            <person name="Gnanaolivu R."/>
            <person name="Hughes D."/>
            <person name="Lee S."/>
            <person name="Li M."/>
            <person name="Ming W."/>
            <person name="Munidasa M."/>
            <person name="Muniz J."/>
            <person name="Nguyen L."/>
            <person name="Osuji N."/>
            <person name="Pu L.-L."/>
            <person name="Puazo M."/>
            <person name="Skinner E."/>
            <person name="Qu C."/>
            <person name="Quiroz J."/>
            <person name="Raj R."/>
            <person name="Weissenberger G."/>
            <person name="Xin Y."/>
            <person name="Zou X."/>
            <person name="Han Y."/>
            <person name="Worley K."/>
            <person name="Muzny D."/>
            <person name="Gibbs R."/>
        </authorList>
    </citation>
    <scope>NUCLEOTIDE SEQUENCE</scope>
    <source>
        <strain evidence="8">HAZT.00-mixed</strain>
        <tissue evidence="8">Whole organism</tissue>
    </source>
</reference>
<dbReference type="GO" id="GO:0008270">
    <property type="term" value="F:zinc ion binding"/>
    <property type="evidence" value="ECO:0007669"/>
    <property type="project" value="UniProtKB-KW"/>
</dbReference>
<dbReference type="InterPro" id="IPR026319">
    <property type="entry name" value="ZC2HC1A/B-like"/>
</dbReference>
<feature type="domain" description="C2HC/C3H-type" evidence="7">
    <location>
        <begin position="104"/>
        <end position="133"/>
    </location>
</feature>
<evidence type="ECO:0000256" key="2">
    <source>
        <dbReference type="ARBA" id="ARBA00022737"/>
    </source>
</evidence>
<reference evidence="8" key="2">
    <citation type="journal article" date="2018" name="Environ. Sci. Technol.">
        <title>The Toxicogenome of Hyalella azteca: A Model for Sediment Ecotoxicology and Evolutionary Toxicology.</title>
        <authorList>
            <person name="Poynton H.C."/>
            <person name="Hasenbein S."/>
            <person name="Benoit J.B."/>
            <person name="Sepulveda M.S."/>
            <person name="Poelchau M.F."/>
            <person name="Hughes D.S.T."/>
            <person name="Murali S.C."/>
            <person name="Chen S."/>
            <person name="Glastad K.M."/>
            <person name="Goodisman M.A.D."/>
            <person name="Werren J.H."/>
            <person name="Vineis J.H."/>
            <person name="Bowen J.L."/>
            <person name="Friedrich M."/>
            <person name="Jones J."/>
            <person name="Robertson H.M."/>
            <person name="Feyereisen R."/>
            <person name="Mechler-Hickson A."/>
            <person name="Mathers N."/>
            <person name="Lee C.E."/>
            <person name="Colbourne J.K."/>
            <person name="Biales A."/>
            <person name="Johnston J.S."/>
            <person name="Wellborn G.A."/>
            <person name="Rosendale A.J."/>
            <person name="Cridge A.G."/>
            <person name="Munoz-Torres M.C."/>
            <person name="Bain P.A."/>
            <person name="Manny A.R."/>
            <person name="Major K.M."/>
            <person name="Lambert F.N."/>
            <person name="Vulpe C.D."/>
            <person name="Tuck P."/>
            <person name="Blalock B.J."/>
            <person name="Lin Y.Y."/>
            <person name="Smith M.E."/>
            <person name="Ochoa-Acuna H."/>
            <person name="Chen M.M."/>
            <person name="Childers C.P."/>
            <person name="Qu J."/>
            <person name="Dugan S."/>
            <person name="Lee S.L."/>
            <person name="Chao H."/>
            <person name="Dinh H."/>
            <person name="Han Y."/>
            <person name="Doddapaneni H."/>
            <person name="Worley K.C."/>
            <person name="Muzny D.M."/>
            <person name="Gibbs R.A."/>
            <person name="Richards S."/>
        </authorList>
    </citation>
    <scope>NUCLEOTIDE SEQUENCE</scope>
    <source>
        <strain evidence="8">HAZT.00-mixed</strain>
        <tissue evidence="8">Whole organism</tissue>
    </source>
</reference>
<organism evidence="8">
    <name type="scientific">Hyalella azteca</name>
    <name type="common">Amphipod</name>
    <dbReference type="NCBI Taxonomy" id="294128"/>
    <lineage>
        <taxon>Eukaryota</taxon>
        <taxon>Metazoa</taxon>
        <taxon>Ecdysozoa</taxon>
        <taxon>Arthropoda</taxon>
        <taxon>Crustacea</taxon>
        <taxon>Multicrustacea</taxon>
        <taxon>Malacostraca</taxon>
        <taxon>Eumalacostraca</taxon>
        <taxon>Peracarida</taxon>
        <taxon>Amphipoda</taxon>
        <taxon>Senticaudata</taxon>
        <taxon>Talitrida</taxon>
        <taxon>Talitroidea</taxon>
        <taxon>Hyalellidae</taxon>
        <taxon>Hyalella</taxon>
    </lineage>
</organism>
<dbReference type="Proteomes" id="UP000711488">
    <property type="component" value="Unassembled WGS sequence"/>
</dbReference>
<evidence type="ECO:0000256" key="6">
    <source>
        <dbReference type="SAM" id="MobiDB-lite"/>
    </source>
</evidence>
<name>A0A6A0GT25_HYAAZ</name>
<evidence type="ECO:0000313" key="8">
    <source>
        <dbReference type="EMBL" id="KAA0187002.1"/>
    </source>
</evidence>
<keyword evidence="1" id="KW-0479">Metal-binding</keyword>
<dbReference type="EMBL" id="JQDR03015231">
    <property type="protein sequence ID" value="KAA0187002.1"/>
    <property type="molecule type" value="Genomic_DNA"/>
</dbReference>
<dbReference type="PANTHER" id="PTHR13555">
    <property type="entry name" value="C2H2 ZINC FINGER CGI-62-RELATED"/>
    <property type="match status" value="1"/>
</dbReference>
<keyword evidence="4" id="KW-0862">Zinc</keyword>
<evidence type="ECO:0000256" key="4">
    <source>
        <dbReference type="ARBA" id="ARBA00022833"/>
    </source>
</evidence>
<dbReference type="Pfam" id="PF13913">
    <property type="entry name" value="zf-C2HC_2"/>
    <property type="match status" value="2"/>
</dbReference>
<dbReference type="InterPro" id="IPR049899">
    <property type="entry name" value="Znf_C2HC_C3H"/>
</dbReference>
<evidence type="ECO:0000256" key="5">
    <source>
        <dbReference type="PROSITE-ProRule" id="PRU01371"/>
    </source>
</evidence>
<reference evidence="8" key="3">
    <citation type="submission" date="2019-06" db="EMBL/GenBank/DDBJ databases">
        <authorList>
            <person name="Poynton C."/>
            <person name="Hasenbein S."/>
            <person name="Benoit J.B."/>
            <person name="Sepulveda M.S."/>
            <person name="Poelchau M.F."/>
            <person name="Murali S.C."/>
            <person name="Chen S."/>
            <person name="Glastad K.M."/>
            <person name="Werren J.H."/>
            <person name="Vineis J.H."/>
            <person name="Bowen J.L."/>
            <person name="Friedrich M."/>
            <person name="Jones J."/>
            <person name="Robertson H.M."/>
            <person name="Feyereisen R."/>
            <person name="Mechler-Hickson A."/>
            <person name="Mathers N."/>
            <person name="Lee C.E."/>
            <person name="Colbourne J.K."/>
            <person name="Biales A."/>
            <person name="Johnston J.S."/>
            <person name="Wellborn G.A."/>
            <person name="Rosendale A.J."/>
            <person name="Cridge A.G."/>
            <person name="Munoz-Torres M.C."/>
            <person name="Bain P.A."/>
            <person name="Manny A.R."/>
            <person name="Major K.M."/>
            <person name="Lambert F.N."/>
            <person name="Vulpe C.D."/>
            <person name="Tuck P."/>
            <person name="Blalock B.J."/>
            <person name="Lin Y.-Y."/>
            <person name="Smith M.E."/>
            <person name="Ochoa-Acuna H."/>
            <person name="Chen M.-J.M."/>
            <person name="Childers C.P."/>
            <person name="Qu J."/>
            <person name="Dugan S."/>
            <person name="Lee S.L."/>
            <person name="Chao H."/>
            <person name="Dinh H."/>
            <person name="Han Y."/>
            <person name="Doddapaneni H."/>
            <person name="Worley K.C."/>
            <person name="Muzny D.M."/>
            <person name="Gibbs R.A."/>
            <person name="Richards S."/>
        </authorList>
    </citation>
    <scope>NUCLEOTIDE SEQUENCE</scope>
    <source>
        <strain evidence="8">HAZT.00-mixed</strain>
        <tissue evidence="8">Whole organism</tissue>
    </source>
</reference>
<keyword evidence="3 5" id="KW-0863">Zinc-finger</keyword>